<feature type="compositionally biased region" description="Pro residues" evidence="1">
    <location>
        <begin position="1"/>
        <end position="21"/>
    </location>
</feature>
<sequence>MTSPSPPPPLPPAPPPPPPAIQLPADAAADASAATHATAQSSTSQATSAAATSATTHATANLSFNPLVAFQTVLATELVPTKQRLRAAQQLEAYLQQLPTAQANVYLSFEPYLGMAVEAMAAPGKGAKELQDSMLAMLKALGAHNPRRTNSDSNGTGEQLWNERTIEFLEVDGALARVLQMWRLLLDHADQEDLVECIVFNLRMLLAVESAQFQSLLLRRFQAHFVDIADVLIGWAMNATTSRSVRYDLLRSLSRRRANPCANPRERVLQQRTSHFCAAPFAPVVG</sequence>
<reference evidence="2" key="1">
    <citation type="submission" date="2022-11" db="EMBL/GenBank/DDBJ databases">
        <authorList>
            <person name="Morgan W.R."/>
            <person name="Tartar A."/>
        </authorList>
    </citation>
    <scope>NUCLEOTIDE SEQUENCE</scope>
    <source>
        <strain evidence="2">ARSEF 373</strain>
    </source>
</reference>
<dbReference type="Proteomes" id="UP001146120">
    <property type="component" value="Unassembled WGS sequence"/>
</dbReference>
<evidence type="ECO:0000256" key="1">
    <source>
        <dbReference type="SAM" id="MobiDB-lite"/>
    </source>
</evidence>
<comment type="caution">
    <text evidence="2">The sequence shown here is derived from an EMBL/GenBank/DDBJ whole genome shotgun (WGS) entry which is preliminary data.</text>
</comment>
<protein>
    <submittedName>
        <fullName evidence="2">Uncharacterized protein</fullName>
    </submittedName>
</protein>
<dbReference type="EMBL" id="DAKRPA010000133">
    <property type="protein sequence ID" value="DAZ97496.1"/>
    <property type="molecule type" value="Genomic_DNA"/>
</dbReference>
<reference evidence="2" key="2">
    <citation type="journal article" date="2023" name="Microbiol Resour">
        <title>Decontamination and Annotation of the Draft Genome Sequence of the Oomycete Lagenidium giganteum ARSEF 373.</title>
        <authorList>
            <person name="Morgan W.R."/>
            <person name="Tartar A."/>
        </authorList>
    </citation>
    <scope>NUCLEOTIDE SEQUENCE</scope>
    <source>
        <strain evidence="2">ARSEF 373</strain>
    </source>
</reference>
<organism evidence="2 3">
    <name type="scientific">Lagenidium giganteum</name>
    <dbReference type="NCBI Taxonomy" id="4803"/>
    <lineage>
        <taxon>Eukaryota</taxon>
        <taxon>Sar</taxon>
        <taxon>Stramenopiles</taxon>
        <taxon>Oomycota</taxon>
        <taxon>Peronosporomycetes</taxon>
        <taxon>Pythiales</taxon>
        <taxon>Pythiaceae</taxon>
    </lineage>
</organism>
<keyword evidence="3" id="KW-1185">Reference proteome</keyword>
<accession>A0AAV2YUX0</accession>
<evidence type="ECO:0000313" key="2">
    <source>
        <dbReference type="EMBL" id="DAZ97496.1"/>
    </source>
</evidence>
<name>A0AAV2YUX0_9STRA</name>
<evidence type="ECO:0000313" key="3">
    <source>
        <dbReference type="Proteomes" id="UP001146120"/>
    </source>
</evidence>
<dbReference type="AlphaFoldDB" id="A0AAV2YUX0"/>
<feature type="compositionally biased region" description="Low complexity" evidence="1">
    <location>
        <begin position="22"/>
        <end position="45"/>
    </location>
</feature>
<feature type="region of interest" description="Disordered" evidence="1">
    <location>
        <begin position="1"/>
        <end position="45"/>
    </location>
</feature>
<proteinExistence type="predicted"/>
<gene>
    <name evidence="2" type="ORF">N0F65_009764</name>
</gene>